<sequence length="181" mass="20519">MLLMMNLYWRRVKRVFTINNPHREFVLKYAKLRPNNAPTNRFFLNYQNGKCTRQPVEINKIGNIAKEIAVWLRSPNPEGYTGHCFRHTSASMLIDSGISMPELKRHGSWKADSSAEGYYQQSETKKRKTNDMLLGSLMDEESTDSSTANLMKGVAINPSSSKGEASGLNQNIHSTFICLNS</sequence>
<dbReference type="Proteomes" id="UP001239111">
    <property type="component" value="Chromosome 1"/>
</dbReference>
<proteinExistence type="predicted"/>
<keyword evidence="2" id="KW-1185">Reference proteome</keyword>
<accession>A0ACC2PJ28</accession>
<reference evidence="1" key="1">
    <citation type="submission" date="2023-04" db="EMBL/GenBank/DDBJ databases">
        <title>A chromosome-level genome assembly of the parasitoid wasp Eretmocerus hayati.</title>
        <authorList>
            <person name="Zhong Y."/>
            <person name="Liu S."/>
            <person name="Liu Y."/>
        </authorList>
    </citation>
    <scope>NUCLEOTIDE SEQUENCE</scope>
    <source>
        <strain evidence="1">ZJU_SS_LIU_2023</strain>
    </source>
</reference>
<dbReference type="EMBL" id="CM056741">
    <property type="protein sequence ID" value="KAJ8683435.1"/>
    <property type="molecule type" value="Genomic_DNA"/>
</dbReference>
<evidence type="ECO:0000313" key="1">
    <source>
        <dbReference type="EMBL" id="KAJ8683435.1"/>
    </source>
</evidence>
<evidence type="ECO:0000313" key="2">
    <source>
        <dbReference type="Proteomes" id="UP001239111"/>
    </source>
</evidence>
<protein>
    <submittedName>
        <fullName evidence="1">Uncharacterized protein</fullName>
    </submittedName>
</protein>
<gene>
    <name evidence="1" type="ORF">QAD02_019227</name>
</gene>
<comment type="caution">
    <text evidence="1">The sequence shown here is derived from an EMBL/GenBank/DDBJ whole genome shotgun (WGS) entry which is preliminary data.</text>
</comment>
<name>A0ACC2PJ28_9HYME</name>
<organism evidence="1 2">
    <name type="scientific">Eretmocerus hayati</name>
    <dbReference type="NCBI Taxonomy" id="131215"/>
    <lineage>
        <taxon>Eukaryota</taxon>
        <taxon>Metazoa</taxon>
        <taxon>Ecdysozoa</taxon>
        <taxon>Arthropoda</taxon>
        <taxon>Hexapoda</taxon>
        <taxon>Insecta</taxon>
        <taxon>Pterygota</taxon>
        <taxon>Neoptera</taxon>
        <taxon>Endopterygota</taxon>
        <taxon>Hymenoptera</taxon>
        <taxon>Apocrita</taxon>
        <taxon>Proctotrupomorpha</taxon>
        <taxon>Chalcidoidea</taxon>
        <taxon>Aphelinidae</taxon>
        <taxon>Aphelininae</taxon>
        <taxon>Eretmocerus</taxon>
    </lineage>
</organism>